<name>A0A6I4YVQ8_9DEIO</name>
<comment type="caution">
    <text evidence="1">The sequence shown here is derived from an EMBL/GenBank/DDBJ whole genome shotgun (WGS) entry which is preliminary data.</text>
</comment>
<dbReference type="Proteomes" id="UP000430519">
    <property type="component" value="Unassembled WGS sequence"/>
</dbReference>
<protein>
    <submittedName>
        <fullName evidence="1">Uncharacterized protein</fullName>
    </submittedName>
</protein>
<gene>
    <name evidence="1" type="ORF">GLX28_16305</name>
</gene>
<dbReference type="EMBL" id="WVHK01000079">
    <property type="protein sequence ID" value="MXV21193.1"/>
    <property type="molecule type" value="Genomic_DNA"/>
</dbReference>
<sequence length="122" mass="12853">MTALAQLEATLKAQGFTTEAVTTAGGQSFVLLRGFQVASGRFEGRVIDLGLEVQPNALPGSALHVHADPPLLRPGGHPQGYNIIENQSALGPTWQYWSFNLAAALQGGASLRSIINGVMNRA</sequence>
<proteinExistence type="predicted"/>
<dbReference type="AlphaFoldDB" id="A0A6I4YVQ8"/>
<organism evidence="1 2">
    <name type="scientific">Deinococcus xianganensis</name>
    <dbReference type="NCBI Taxonomy" id="1507289"/>
    <lineage>
        <taxon>Bacteria</taxon>
        <taxon>Thermotogati</taxon>
        <taxon>Deinococcota</taxon>
        <taxon>Deinococci</taxon>
        <taxon>Deinococcales</taxon>
        <taxon>Deinococcaceae</taxon>
        <taxon>Deinococcus</taxon>
    </lineage>
</organism>
<keyword evidence="2" id="KW-1185">Reference proteome</keyword>
<evidence type="ECO:0000313" key="2">
    <source>
        <dbReference type="Proteomes" id="UP000430519"/>
    </source>
</evidence>
<dbReference type="Pfam" id="PF14462">
    <property type="entry name" value="Prok-E2_E"/>
    <property type="match status" value="1"/>
</dbReference>
<reference evidence="1 2" key="1">
    <citation type="submission" date="2019-11" db="EMBL/GenBank/DDBJ databases">
        <title>Genome sequence of Deinococcus xianganensis Y35, AI-2 producing algicidal bacterium, isolated from lake water.</title>
        <authorList>
            <person name="Li Y."/>
        </authorList>
    </citation>
    <scope>NUCLEOTIDE SEQUENCE [LARGE SCALE GENOMIC DNA]</scope>
    <source>
        <strain evidence="1 2">Y35</strain>
    </source>
</reference>
<dbReference type="InterPro" id="IPR025701">
    <property type="entry name" value="UBQ-conjugat_E2_E"/>
</dbReference>
<dbReference type="RefSeq" id="WP_160981299.1">
    <property type="nucleotide sequence ID" value="NZ_WVHK01000079.1"/>
</dbReference>
<evidence type="ECO:0000313" key="1">
    <source>
        <dbReference type="EMBL" id="MXV21193.1"/>
    </source>
</evidence>
<accession>A0A6I4YVQ8</accession>